<dbReference type="EMBL" id="FQXH01000010">
    <property type="protein sequence ID" value="SHH19129.1"/>
    <property type="molecule type" value="Genomic_DNA"/>
</dbReference>
<dbReference type="InterPro" id="IPR012505">
    <property type="entry name" value="YbbR"/>
</dbReference>
<dbReference type="RefSeq" id="WP_072724515.1">
    <property type="nucleotide sequence ID" value="NZ_FQXH01000010.1"/>
</dbReference>
<dbReference type="Pfam" id="PF07949">
    <property type="entry name" value="YbbR"/>
    <property type="match status" value="2"/>
</dbReference>
<dbReference type="Proteomes" id="UP000242520">
    <property type="component" value="Unassembled WGS sequence"/>
</dbReference>
<evidence type="ECO:0000313" key="1">
    <source>
        <dbReference type="EMBL" id="SHH19129.1"/>
    </source>
</evidence>
<organism evidence="1 2">
    <name type="scientific">Tepidibacter thalassicus DSM 15285</name>
    <dbReference type="NCBI Taxonomy" id="1123350"/>
    <lineage>
        <taxon>Bacteria</taxon>
        <taxon>Bacillati</taxon>
        <taxon>Bacillota</taxon>
        <taxon>Clostridia</taxon>
        <taxon>Peptostreptococcales</taxon>
        <taxon>Peptostreptococcaceae</taxon>
        <taxon>Tepidibacter</taxon>
    </lineage>
</organism>
<gene>
    <name evidence="1" type="ORF">SAMN02744040_01146</name>
</gene>
<dbReference type="STRING" id="1123350.SAMN02744040_01146"/>
<protein>
    <submittedName>
        <fullName evidence="1">YbbR domain-containing protein</fullName>
    </submittedName>
</protein>
<dbReference type="InterPro" id="IPR053154">
    <property type="entry name" value="c-di-AMP_regulator"/>
</dbReference>
<dbReference type="AlphaFoldDB" id="A0A1M5QZH9"/>
<keyword evidence="2" id="KW-1185">Reference proteome</keyword>
<dbReference type="PANTHER" id="PTHR37804">
    <property type="entry name" value="CDAA REGULATORY PROTEIN CDAR"/>
    <property type="match status" value="1"/>
</dbReference>
<sequence>MINIFKRNIKIKIISICFAFFAWIYVMAEVDPILIKDFNNVAVKITNIDVLQDSNMVIDPKSNLNVKVMLRGRRSLLKDIQKSNLNIYGKFENIKLGENELDLNIDVPNNVTYTIIPDKLVLNVEENMYVRKYIELDKINKLKEDFKISNMNINPEYTYVEGPRSLVKKVDRLVCKVNLKNKFKNFNAKIQIVPLDKYGKKVEGVNIKDKYAYVSVEVLKTKEVPLKINLTGDLDENYKLLGYELEPKNITISGPNEYIDNIKELYVEDFDISGLNEDKSVDLKINIPEKIQTEIKKVNLKINVSKIISKNFIISKNRIVFKGDIHNLDISKNNLPDNIKVKVAYLEDLEEKIKEEDIQLFINMQENEGNHAKFKIKYSMPYDVENVEIEPKYVVIE</sequence>
<dbReference type="Gene3D" id="2.170.120.30">
    <property type="match status" value="2"/>
</dbReference>
<evidence type="ECO:0000313" key="2">
    <source>
        <dbReference type="Proteomes" id="UP000242520"/>
    </source>
</evidence>
<accession>A0A1M5QZH9</accession>
<name>A0A1M5QZH9_9FIRM</name>
<reference evidence="2" key="1">
    <citation type="submission" date="2016-11" db="EMBL/GenBank/DDBJ databases">
        <authorList>
            <person name="Varghese N."/>
            <person name="Submissions S."/>
        </authorList>
    </citation>
    <scope>NUCLEOTIDE SEQUENCE [LARGE SCALE GENOMIC DNA]</scope>
    <source>
        <strain evidence="2">DSM 15285</strain>
    </source>
</reference>
<dbReference type="PANTHER" id="PTHR37804:SF1">
    <property type="entry name" value="CDAA REGULATORY PROTEIN CDAR"/>
    <property type="match status" value="1"/>
</dbReference>
<dbReference type="Gene3D" id="2.170.120.40">
    <property type="entry name" value="YbbR-like domain"/>
    <property type="match status" value="2"/>
</dbReference>
<proteinExistence type="predicted"/>
<dbReference type="OrthoDB" id="2111604at2"/>